<keyword evidence="1" id="KW-0472">Membrane</keyword>
<protein>
    <recommendedName>
        <fullName evidence="4">DUF5667 domain-containing protein</fullName>
    </recommendedName>
</protein>
<evidence type="ECO:0000313" key="2">
    <source>
        <dbReference type="EMBL" id="OGE42392.1"/>
    </source>
</evidence>
<keyword evidence="1" id="KW-1133">Transmembrane helix</keyword>
<dbReference type="EMBL" id="MFDM01000026">
    <property type="protein sequence ID" value="OGE42392.1"/>
    <property type="molecule type" value="Genomic_DNA"/>
</dbReference>
<dbReference type="STRING" id="1797785.A3B45_04265"/>
<dbReference type="AlphaFoldDB" id="A0A1F5KNC9"/>
<evidence type="ECO:0000256" key="1">
    <source>
        <dbReference type="SAM" id="Phobius"/>
    </source>
</evidence>
<name>A0A1F5KNC9_9BACT</name>
<feature type="transmembrane region" description="Helical" evidence="1">
    <location>
        <begin position="6"/>
        <end position="21"/>
    </location>
</feature>
<accession>A0A1F5KNC9</accession>
<dbReference type="Proteomes" id="UP000178565">
    <property type="component" value="Unassembled WGS sequence"/>
</dbReference>
<keyword evidence="1" id="KW-0812">Transmembrane</keyword>
<organism evidence="2 3">
    <name type="scientific">Candidatus Daviesbacteria bacterium RIFCSPLOWO2_01_FULL_39_12</name>
    <dbReference type="NCBI Taxonomy" id="1797785"/>
    <lineage>
        <taxon>Bacteria</taxon>
        <taxon>Candidatus Daviesiibacteriota</taxon>
    </lineage>
</organism>
<evidence type="ECO:0008006" key="4">
    <source>
        <dbReference type="Google" id="ProtNLM"/>
    </source>
</evidence>
<reference evidence="2 3" key="1">
    <citation type="journal article" date="2016" name="Nat. Commun.">
        <title>Thousands of microbial genomes shed light on interconnected biogeochemical processes in an aquifer system.</title>
        <authorList>
            <person name="Anantharaman K."/>
            <person name="Brown C.T."/>
            <person name="Hug L.A."/>
            <person name="Sharon I."/>
            <person name="Castelle C.J."/>
            <person name="Probst A.J."/>
            <person name="Thomas B.C."/>
            <person name="Singh A."/>
            <person name="Wilkins M.J."/>
            <person name="Karaoz U."/>
            <person name="Brodie E.L."/>
            <person name="Williams K.H."/>
            <person name="Hubbard S.S."/>
            <person name="Banfield J.F."/>
        </authorList>
    </citation>
    <scope>NUCLEOTIDE SEQUENCE [LARGE SCALE GENOMIC DNA]</scope>
</reference>
<gene>
    <name evidence="2" type="ORF">A3B45_04265</name>
</gene>
<proteinExistence type="predicted"/>
<sequence length="161" mass="18259">MDLKVIIILIAVIALGGFLYLKSGDSLPGDRIYPIKSIKEEIYLSLNSLNFESLIDANIVLANDRAKEVVKLVENQAKEDLIRETLLRLNNNQRSVLDYTIRIRTRGSFAGDYFNKAEAVLEEHQKILSNLYYAIPNGLYSDLDNALDTTSQLLDRVRANR</sequence>
<comment type="caution">
    <text evidence="2">The sequence shown here is derived from an EMBL/GenBank/DDBJ whole genome shotgun (WGS) entry which is preliminary data.</text>
</comment>
<evidence type="ECO:0000313" key="3">
    <source>
        <dbReference type="Proteomes" id="UP000178565"/>
    </source>
</evidence>